<dbReference type="GO" id="GO:0033971">
    <property type="term" value="F:hydroxyisourate hydrolase activity"/>
    <property type="evidence" value="ECO:0007669"/>
    <property type="project" value="UniProtKB-EC"/>
</dbReference>
<dbReference type="Gene3D" id="2.60.40.180">
    <property type="entry name" value="Transthyretin/hydroxyisourate hydrolase domain"/>
    <property type="match status" value="1"/>
</dbReference>
<evidence type="ECO:0000313" key="11">
    <source>
        <dbReference type="Proteomes" id="UP000199651"/>
    </source>
</evidence>
<dbReference type="NCBIfam" id="TIGR02962">
    <property type="entry name" value="hdxy_isourate"/>
    <property type="match status" value="1"/>
</dbReference>
<comment type="catalytic activity">
    <reaction evidence="1 8">
        <text>5-hydroxyisourate + H2O = 5-hydroxy-2-oxo-4-ureido-2,5-dihydro-1H-imidazole-5-carboxylate + H(+)</text>
        <dbReference type="Rhea" id="RHEA:23736"/>
        <dbReference type="ChEBI" id="CHEBI:15377"/>
        <dbReference type="ChEBI" id="CHEBI:15378"/>
        <dbReference type="ChEBI" id="CHEBI:18072"/>
        <dbReference type="ChEBI" id="CHEBI:58639"/>
        <dbReference type="EC" id="3.5.2.17"/>
    </reaction>
</comment>
<comment type="function">
    <text evidence="2">Catalyzes the hydrolysis of 5-hydroxyisourate (HIU) to 2-oxo-4-hydroxy-4-carboxy-5-ureidoimidazoline (OHCU).</text>
</comment>
<keyword evidence="11" id="KW-1185">Reference proteome</keyword>
<protein>
    <recommendedName>
        <fullName evidence="8">5-hydroxyisourate hydrolase</fullName>
        <shortName evidence="8">HIU hydrolase</shortName>
        <shortName evidence="8">HIUHase</shortName>
        <ecNumber evidence="8">3.5.2.17</ecNumber>
    </recommendedName>
</protein>
<evidence type="ECO:0000256" key="1">
    <source>
        <dbReference type="ARBA" id="ARBA00001043"/>
    </source>
</evidence>
<dbReference type="PROSITE" id="PS00768">
    <property type="entry name" value="TRANSTHYRETIN_1"/>
    <property type="match status" value="1"/>
</dbReference>
<keyword evidence="5 8" id="KW-0659">Purine metabolism</keyword>
<evidence type="ECO:0000256" key="6">
    <source>
        <dbReference type="ARBA" id="ARBA00022801"/>
    </source>
</evidence>
<dbReference type="InterPro" id="IPR036817">
    <property type="entry name" value="Transthyretin/HIU_hydrolase_sf"/>
</dbReference>
<evidence type="ECO:0000256" key="4">
    <source>
        <dbReference type="ARBA" id="ARBA00011881"/>
    </source>
</evidence>
<evidence type="ECO:0000256" key="5">
    <source>
        <dbReference type="ARBA" id="ARBA00022631"/>
    </source>
</evidence>
<evidence type="ECO:0000256" key="7">
    <source>
        <dbReference type="PIRSR" id="PIRSR600895-51"/>
    </source>
</evidence>
<dbReference type="Proteomes" id="UP000199651">
    <property type="component" value="Unassembled WGS sequence"/>
</dbReference>
<feature type="binding site" evidence="7">
    <location>
        <position position="7"/>
    </location>
    <ligand>
        <name>substrate</name>
    </ligand>
</feature>
<feature type="domain" description="Transthyretin/hydroxyisourate hydrolase" evidence="9">
    <location>
        <begin position="4"/>
        <end position="103"/>
    </location>
</feature>
<feature type="binding site" evidence="7">
    <location>
        <position position="45"/>
    </location>
    <ligand>
        <name>substrate</name>
    </ligand>
</feature>
<dbReference type="EC" id="3.5.2.17" evidence="8"/>
<dbReference type="InterPro" id="IPR023416">
    <property type="entry name" value="Transthyretin/HIU_hydrolase_d"/>
</dbReference>
<accession>A0A1H0TWG1</accession>
<dbReference type="PRINTS" id="PR00189">
    <property type="entry name" value="TRNSTHYRETIN"/>
</dbReference>
<evidence type="ECO:0000256" key="3">
    <source>
        <dbReference type="ARBA" id="ARBA00009850"/>
    </source>
</evidence>
<organism evidence="10 11">
    <name type="scientific">Actinokineospora alba</name>
    <dbReference type="NCBI Taxonomy" id="504798"/>
    <lineage>
        <taxon>Bacteria</taxon>
        <taxon>Bacillati</taxon>
        <taxon>Actinomycetota</taxon>
        <taxon>Actinomycetes</taxon>
        <taxon>Pseudonocardiales</taxon>
        <taxon>Pseudonocardiaceae</taxon>
        <taxon>Actinokineospora</taxon>
    </lineage>
</organism>
<dbReference type="SUPFAM" id="SSF49472">
    <property type="entry name" value="Transthyretin (synonym: prealbumin)"/>
    <property type="match status" value="1"/>
</dbReference>
<dbReference type="CDD" id="cd05822">
    <property type="entry name" value="TLP_HIUase"/>
    <property type="match status" value="1"/>
</dbReference>
<comment type="similarity">
    <text evidence="3 8">Belongs to the transthyretin family. 5-hydroxyisourate hydrolase subfamily.</text>
</comment>
<dbReference type="RefSeq" id="WP_091381232.1">
    <property type="nucleotide sequence ID" value="NZ_FNDV01000010.1"/>
</dbReference>
<dbReference type="PANTHER" id="PTHR10395:SF7">
    <property type="entry name" value="5-HYDROXYISOURATE HYDROLASE"/>
    <property type="match status" value="1"/>
</dbReference>
<sequence length="104" mass="11545">MTTLSTHVLDTARGKPAVGIPVRHDERRDGDWREVAKGETDGDGRISGWTAHPGEHRLVFDTGEYLGPAAFYPEVVVAFTVRDDRHHHVPLLISGYGYSTYRGS</sequence>
<comment type="subunit">
    <text evidence="4 8">Homotetramer.</text>
</comment>
<evidence type="ECO:0000256" key="2">
    <source>
        <dbReference type="ARBA" id="ARBA00002704"/>
    </source>
</evidence>
<evidence type="ECO:0000256" key="8">
    <source>
        <dbReference type="RuleBase" id="RU361270"/>
    </source>
</evidence>
<keyword evidence="6 8" id="KW-0378">Hydrolase</keyword>
<dbReference type="InterPro" id="IPR023418">
    <property type="entry name" value="Thyroxine_BS"/>
</dbReference>
<dbReference type="Pfam" id="PF00576">
    <property type="entry name" value="Transthyretin"/>
    <property type="match status" value="1"/>
</dbReference>
<evidence type="ECO:0000259" key="9">
    <source>
        <dbReference type="Pfam" id="PF00576"/>
    </source>
</evidence>
<dbReference type="InterPro" id="IPR014306">
    <property type="entry name" value="Hydroxyisourate_hydrolase"/>
</dbReference>
<dbReference type="EMBL" id="FNJB01000010">
    <property type="protein sequence ID" value="SDP58407.1"/>
    <property type="molecule type" value="Genomic_DNA"/>
</dbReference>
<dbReference type="STRING" id="504798.SAMN05421871_110244"/>
<gene>
    <name evidence="10" type="ORF">SAMN05192558_110244</name>
</gene>
<dbReference type="InterPro" id="IPR000895">
    <property type="entry name" value="Transthyretin/HIU_hydrolase"/>
</dbReference>
<reference evidence="11" key="1">
    <citation type="submission" date="2016-10" db="EMBL/GenBank/DDBJ databases">
        <authorList>
            <person name="Varghese N."/>
            <person name="Submissions S."/>
        </authorList>
    </citation>
    <scope>NUCLEOTIDE SEQUENCE [LARGE SCALE GENOMIC DNA]</scope>
    <source>
        <strain evidence="11">IBRC-M 10655</strain>
    </source>
</reference>
<feature type="binding site" evidence="7">
    <location>
        <position position="101"/>
    </location>
    <ligand>
        <name>substrate</name>
    </ligand>
</feature>
<name>A0A1H0TWG1_9PSEU</name>
<dbReference type="PANTHER" id="PTHR10395">
    <property type="entry name" value="URICASE AND TRANSTHYRETIN-RELATED"/>
    <property type="match status" value="1"/>
</dbReference>
<dbReference type="OrthoDB" id="9792386at2"/>
<proteinExistence type="inferred from homology"/>
<dbReference type="GO" id="GO:0006144">
    <property type="term" value="P:purine nucleobase metabolic process"/>
    <property type="evidence" value="ECO:0007669"/>
    <property type="project" value="UniProtKB-KW"/>
</dbReference>
<evidence type="ECO:0000313" key="10">
    <source>
        <dbReference type="EMBL" id="SDP58407.1"/>
    </source>
</evidence>
<dbReference type="AlphaFoldDB" id="A0A1H0TWG1"/>